<evidence type="ECO:0000313" key="2">
    <source>
        <dbReference type="EMBL" id="RXZ67249.1"/>
    </source>
</evidence>
<proteinExistence type="predicted"/>
<feature type="region of interest" description="Disordered" evidence="1">
    <location>
        <begin position="71"/>
        <end position="93"/>
    </location>
</feature>
<accession>A0A4Q2KRB5</accession>
<dbReference type="OrthoDB" id="5007302at2"/>
<keyword evidence="3" id="KW-1185">Reference proteome</keyword>
<name>A0A4Q2KRB5_9MICO</name>
<dbReference type="AlphaFoldDB" id="A0A4Q2KRB5"/>
<dbReference type="EMBL" id="SDPN01000056">
    <property type="protein sequence ID" value="RXZ67249.1"/>
    <property type="molecule type" value="Genomic_DNA"/>
</dbReference>
<organism evidence="2 3">
    <name type="scientific">Agromyces albus</name>
    <dbReference type="NCBI Taxonomy" id="205332"/>
    <lineage>
        <taxon>Bacteria</taxon>
        <taxon>Bacillati</taxon>
        <taxon>Actinomycetota</taxon>
        <taxon>Actinomycetes</taxon>
        <taxon>Micrococcales</taxon>
        <taxon>Microbacteriaceae</taxon>
        <taxon>Agromyces</taxon>
    </lineage>
</organism>
<evidence type="ECO:0000256" key="1">
    <source>
        <dbReference type="SAM" id="MobiDB-lite"/>
    </source>
</evidence>
<comment type="caution">
    <text evidence="2">The sequence shown here is derived from an EMBL/GenBank/DDBJ whole genome shotgun (WGS) entry which is preliminary data.</text>
</comment>
<evidence type="ECO:0000313" key="3">
    <source>
        <dbReference type="Proteomes" id="UP000293865"/>
    </source>
</evidence>
<protein>
    <submittedName>
        <fullName evidence="2">Uncharacterized protein</fullName>
    </submittedName>
</protein>
<sequence>MDRKPIRYDADTWLCIRNDPAHPKAIIRRFRDVKRGDVYLVIKWDVDPAKQVLMASAATLERANELVRYDPTPTGRERFAGYPDFAGEARGKP</sequence>
<reference evidence="2 3" key="1">
    <citation type="submission" date="2019-01" db="EMBL/GenBank/DDBJ databases">
        <title>Agromyces.</title>
        <authorList>
            <person name="Li J."/>
        </authorList>
    </citation>
    <scope>NUCLEOTIDE SEQUENCE [LARGE SCALE GENOMIC DNA]</scope>
    <source>
        <strain evidence="2 3">DSM 15934</strain>
    </source>
</reference>
<dbReference type="RefSeq" id="WP_129522395.1">
    <property type="nucleotide sequence ID" value="NZ_SDPN01000056.1"/>
</dbReference>
<gene>
    <name evidence="2" type="ORF">ESP51_18650</name>
</gene>
<dbReference type="Proteomes" id="UP000293865">
    <property type="component" value="Unassembled WGS sequence"/>
</dbReference>